<proteinExistence type="predicted"/>
<dbReference type="EMBL" id="JASBWU010000014">
    <property type="protein sequence ID" value="KAJ9116495.1"/>
    <property type="molecule type" value="Genomic_DNA"/>
</dbReference>
<gene>
    <name evidence="1" type="ORF">QFC22_004937</name>
</gene>
<evidence type="ECO:0000313" key="2">
    <source>
        <dbReference type="Proteomes" id="UP001243375"/>
    </source>
</evidence>
<name>A0ACC2WYV2_9TREE</name>
<comment type="caution">
    <text evidence="1">The sequence shown here is derived from an EMBL/GenBank/DDBJ whole genome shotgun (WGS) entry which is preliminary data.</text>
</comment>
<organism evidence="1 2">
    <name type="scientific">Naganishia vaughanmartiniae</name>
    <dbReference type="NCBI Taxonomy" id="1424756"/>
    <lineage>
        <taxon>Eukaryota</taxon>
        <taxon>Fungi</taxon>
        <taxon>Dikarya</taxon>
        <taxon>Basidiomycota</taxon>
        <taxon>Agaricomycotina</taxon>
        <taxon>Tremellomycetes</taxon>
        <taxon>Filobasidiales</taxon>
        <taxon>Filobasidiaceae</taxon>
        <taxon>Naganishia</taxon>
    </lineage>
</organism>
<accession>A0ACC2WYV2</accession>
<reference evidence="1" key="1">
    <citation type="submission" date="2023-04" db="EMBL/GenBank/DDBJ databases">
        <title>Draft Genome sequencing of Naganishia species isolated from polar environments using Oxford Nanopore Technology.</title>
        <authorList>
            <person name="Leo P."/>
            <person name="Venkateswaran K."/>
        </authorList>
    </citation>
    <scope>NUCLEOTIDE SEQUENCE</scope>
    <source>
        <strain evidence="1">MNA-CCFEE 5425</strain>
    </source>
</reference>
<protein>
    <submittedName>
        <fullName evidence="1">Uncharacterized protein</fullName>
    </submittedName>
</protein>
<dbReference type="Proteomes" id="UP001243375">
    <property type="component" value="Unassembled WGS sequence"/>
</dbReference>
<sequence>MKDLDQSASSQSPLDKVHQLAIYVHSSPRRRDEFETVRAVKNPETSKGLLPLKDVKTRWNSKEAAISRVIRLRKTIVAFTTRAGSKCPRFTKQDFDALEIIQPTLKVFLHLTLVHSEVGANAHRILPDLVYAIDKLQELHSHPSVSSSRRQSSDAAVKKLRKYLSRFIKNKWVCAAMALDPTVRQIGLEKLLTEEYKADAHFKDTIRFIKGSVSDCQSMTEDPADEGEDEVRVTRKPDRPNRFASDQYQTGHQEAIDFDVKDPWSCYTAKAARYATFAGEPVLAYWKRMAEYKEMLPLAMVARDVLGLASSSASVERLFSHAGHVLGKKRGSLSARLLAKQTMLRMWEMQGLLEVGAL</sequence>
<evidence type="ECO:0000313" key="1">
    <source>
        <dbReference type="EMBL" id="KAJ9116495.1"/>
    </source>
</evidence>
<keyword evidence="2" id="KW-1185">Reference proteome</keyword>